<sequence length="916" mass="100494">MSYLGFPRLNFSGKFQSDISTVNNALRHYNNDTFEPRFQRPAYFTSKGVIDENGLFNPRGTGAFRLSGLSIRSGLLPDGTIVDSAEKDPVVGMALLEDNRRVSAKMVDIDQRDQTTPGIYGLGVRIVDDQERELLAGSVEPSWVEDLWRRGPGAQTPGGTNASAGLTTVLKDLRWADDLSSPLLRHLRETTTGGLLSIRLVLDGYEIDLAEFGAAHTYGRVVGSIGPYLPGEPRRFVAGRRLRRVNGTMWDTPVRVDDDTRTVFLDVSNSWPTSSKGGPLTDLGAVSLAVLDGDGKPTALTPLPAVDDKLLEGRAGVIPVPLTAEQFASIADKRLAVINAAEPPVVILSESADGTWIHPEETVHRLFPGKPYDTVTTAVRVTRFGRPAPNFEVAVTQPNVNPALRFPSTITTDAQGRTELTLTAVGPSTKLAIDGIATAVLLGSPARPGQPDARVAALVFDRHEAPARPTWNRDVRPIFQQYANLYPVMRGLFDLGNYNHVVEQKTYVKRTLMAPLDSPTHMPVSRDLSPGKRDMIVKWLETKPVPPIMEISSREELLTVLQQALLLEQAVIPPYCAALFSIKPGFNNEIRQLLRGVLLEEMQHMAQVANIINALGGTPVIGRPGAVPTYPGRLPGPVLPDLNVRLRKLSPQHVKDIFMTIELPEHPKVDGKPYHGAVVAKGAVKADKQGRVQEAEAGAMQQVQEWFGKAEYTPMTIGWFYNQIARAIIKFDDGKLFTGDPKKQVAWPDAPTTLYQVTDRRSALLGILQIIEQGEGSPHDLDGDNLGDPEELGHYYRFEEIVKGRQLIRNSKGKWAYEGPEIPFDPDGVYPVVDDPDSYNLPDGSLGRRESLKCDESYTNMLASLHRVFNGHPEQLDDAVALMGQLQIQARRLYEIPSAEGASTVLGPAFQSPAPR</sequence>
<dbReference type="PANTHER" id="PTHR34400">
    <property type="match status" value="1"/>
</dbReference>
<dbReference type="InterPro" id="IPR012347">
    <property type="entry name" value="Ferritin-like"/>
</dbReference>
<feature type="domain" description="Iminophenyl-pyruvate dimer synthase" evidence="1">
    <location>
        <begin position="561"/>
        <end position="802"/>
    </location>
</feature>
<gene>
    <name evidence="2" type="ORF">MB27_09005</name>
</gene>
<dbReference type="InterPro" id="IPR009078">
    <property type="entry name" value="Ferritin-like_SF"/>
</dbReference>
<dbReference type="Gene3D" id="1.20.1260.10">
    <property type="match status" value="1"/>
</dbReference>
<accession>A0A0A6UP30</accession>
<dbReference type="AlphaFoldDB" id="A0A0A6UP30"/>
<dbReference type="STRING" id="1869.MB27_09005"/>
<dbReference type="EMBL" id="JRTT01000008">
    <property type="protein sequence ID" value="KHD77895.1"/>
    <property type="molecule type" value="Genomic_DNA"/>
</dbReference>
<dbReference type="PANTHER" id="PTHR34400:SF4">
    <property type="entry name" value="MEMBRANE PROTEIN"/>
    <property type="match status" value="1"/>
</dbReference>
<dbReference type="SUPFAM" id="SSF47240">
    <property type="entry name" value="Ferritin-like"/>
    <property type="match status" value="1"/>
</dbReference>
<protein>
    <recommendedName>
        <fullName evidence="1">Iminophenyl-pyruvate dimer synthase domain-containing protein</fullName>
    </recommendedName>
</protein>
<dbReference type="eggNOG" id="COG1633">
    <property type="taxonomic scope" value="Bacteria"/>
</dbReference>
<comment type="caution">
    <text evidence="2">The sequence shown here is derived from an EMBL/GenBank/DDBJ whole genome shotgun (WGS) entry which is preliminary data.</text>
</comment>
<reference evidence="2 3" key="1">
    <citation type="submission" date="2014-10" db="EMBL/GenBank/DDBJ databases">
        <title>Draft genome sequence of Actinoplanes utahensis NRRL 12052.</title>
        <authorList>
            <person name="Velasco-Bucheli B."/>
            <person name="del Cerro C."/>
            <person name="Hormigo D."/>
            <person name="Garcia J.L."/>
            <person name="Acebal C."/>
            <person name="Arroyo M."/>
            <person name="de la Mata I."/>
        </authorList>
    </citation>
    <scope>NUCLEOTIDE SEQUENCE [LARGE SCALE GENOMIC DNA]</scope>
    <source>
        <strain evidence="2 3">NRRL 12052</strain>
    </source>
</reference>
<dbReference type="InterPro" id="IPR026820">
    <property type="entry name" value="VioB/RebD_dom"/>
</dbReference>
<proteinExistence type="predicted"/>
<evidence type="ECO:0000259" key="1">
    <source>
        <dbReference type="Pfam" id="PF12902"/>
    </source>
</evidence>
<keyword evidence="3" id="KW-1185">Reference proteome</keyword>
<evidence type="ECO:0000313" key="2">
    <source>
        <dbReference type="EMBL" id="KHD77895.1"/>
    </source>
</evidence>
<dbReference type="Proteomes" id="UP000054537">
    <property type="component" value="Unassembled WGS sequence"/>
</dbReference>
<name>A0A0A6UP30_ACTUT</name>
<dbReference type="Pfam" id="PF12902">
    <property type="entry name" value="Ferritin-like"/>
    <property type="match status" value="1"/>
</dbReference>
<organism evidence="2 3">
    <name type="scientific">Actinoplanes utahensis</name>
    <dbReference type="NCBI Taxonomy" id="1869"/>
    <lineage>
        <taxon>Bacteria</taxon>
        <taxon>Bacillati</taxon>
        <taxon>Actinomycetota</taxon>
        <taxon>Actinomycetes</taxon>
        <taxon>Micromonosporales</taxon>
        <taxon>Micromonosporaceae</taxon>
        <taxon>Actinoplanes</taxon>
    </lineage>
</organism>
<dbReference type="RefSeq" id="WP_043523699.1">
    <property type="nucleotide sequence ID" value="NZ_BAABKU010000038.1"/>
</dbReference>
<dbReference type="OrthoDB" id="9800162at2"/>
<evidence type="ECO:0000313" key="3">
    <source>
        <dbReference type="Proteomes" id="UP000054537"/>
    </source>
</evidence>